<feature type="region of interest" description="Disordered" evidence="1">
    <location>
        <begin position="66"/>
        <end position="101"/>
    </location>
</feature>
<evidence type="ECO:0000313" key="2">
    <source>
        <dbReference type="EMBL" id="CAB4908386.1"/>
    </source>
</evidence>
<organism evidence="2">
    <name type="scientific">freshwater metagenome</name>
    <dbReference type="NCBI Taxonomy" id="449393"/>
    <lineage>
        <taxon>unclassified sequences</taxon>
        <taxon>metagenomes</taxon>
        <taxon>ecological metagenomes</taxon>
    </lineage>
</organism>
<dbReference type="EMBL" id="CAFBMK010000044">
    <property type="protein sequence ID" value="CAB4908386.1"/>
    <property type="molecule type" value="Genomic_DNA"/>
</dbReference>
<proteinExistence type="predicted"/>
<evidence type="ECO:0000256" key="1">
    <source>
        <dbReference type="SAM" id="MobiDB-lite"/>
    </source>
</evidence>
<feature type="compositionally biased region" description="Basic residues" evidence="1">
    <location>
        <begin position="79"/>
        <end position="95"/>
    </location>
</feature>
<name>A0A6J7GMY4_9ZZZZ</name>
<gene>
    <name evidence="2" type="ORF">UFOPK3564_01057</name>
</gene>
<accession>A0A6J7GMY4</accession>
<protein>
    <submittedName>
        <fullName evidence="2">Unannotated protein</fullName>
    </submittedName>
</protein>
<sequence>MDPDALRELLAAHPAVAIQPFGTKRGVLCVRAGDAARLVADAGLDVAEDELEAAMAELGGERLRLVDPDAAPTGPTRFKGGRGRTKPAGPRRPRKGPPLQDLDVFELPASIFGG</sequence>
<reference evidence="2" key="1">
    <citation type="submission" date="2020-05" db="EMBL/GenBank/DDBJ databases">
        <authorList>
            <person name="Chiriac C."/>
            <person name="Salcher M."/>
            <person name="Ghai R."/>
            <person name="Kavagutti S V."/>
        </authorList>
    </citation>
    <scope>NUCLEOTIDE SEQUENCE</scope>
</reference>
<dbReference type="AlphaFoldDB" id="A0A6J7GMY4"/>